<reference evidence="3 4" key="1">
    <citation type="journal article" date="2019" name="Emerg. Microbes Infect.">
        <title>Comprehensive subspecies identification of 175 nontuberculous mycobacteria species based on 7547 genomic profiles.</title>
        <authorList>
            <person name="Matsumoto Y."/>
            <person name="Kinjo T."/>
            <person name="Motooka D."/>
            <person name="Nabeya D."/>
            <person name="Jung N."/>
            <person name="Uechi K."/>
            <person name="Horii T."/>
            <person name="Iida T."/>
            <person name="Fujita J."/>
            <person name="Nakamura S."/>
        </authorList>
    </citation>
    <scope>NUCLEOTIDE SEQUENCE [LARGE SCALE GENOMIC DNA]</scope>
    <source>
        <strain evidence="3 4">JCM 6396</strain>
    </source>
</reference>
<feature type="domain" description="DUF222" evidence="2">
    <location>
        <begin position="39"/>
        <end position="364"/>
    </location>
</feature>
<evidence type="ECO:0000313" key="3">
    <source>
        <dbReference type="EMBL" id="BBX19813.1"/>
    </source>
</evidence>
<evidence type="ECO:0000259" key="2">
    <source>
        <dbReference type="Pfam" id="PF02720"/>
    </source>
</evidence>
<accession>A0A7I7K6X5</accession>
<dbReference type="Proteomes" id="UP000467006">
    <property type="component" value="Chromosome"/>
</dbReference>
<proteinExistence type="predicted"/>
<evidence type="ECO:0000313" key="4">
    <source>
        <dbReference type="Proteomes" id="UP000467006"/>
    </source>
</evidence>
<protein>
    <recommendedName>
        <fullName evidence="2">DUF222 domain-containing protein</fullName>
    </recommendedName>
</protein>
<feature type="compositionally biased region" description="Basic and acidic residues" evidence="1">
    <location>
        <begin position="438"/>
        <end position="448"/>
    </location>
</feature>
<sequence length="456" mass="49902">MIPASAQERFGVLLDQVDAAYQEMQLLSSDGVGNRFRVEMAERLETQERLNRGLMYRVFGEVADPPDESGMLPELPVRLSMRLRIPPREVKRRMKLAGNICGRRQLSGPPLSPLLPAVADAVRSGRIGDDHVTAITKVLKKLPSATSADDRTDVETSLVREAERSDADIVTVVGQRIDDLFNPDGHLDEADRAQQRGVRLGPQRSDGLSRISGVVDPETRCYIEACAAAVRPGRYLPDGSVAELPDLRSVAQRCHDGIKLGLKLGIASGEMGSHRGHPVTVIVRTTLADLNQAAHAVNDPNVSMPSPARTGGDTALPMRDVIRMASDAIHYLAVFDGHTERPLYLGRQTRIATTDQRMICYARDGGCTRPNCTAPGYHCEVHHDDEWGKGGRTDADALFFGCGPDHKLLTLGRMSATVRSGRLAWTDGLSPPRINRVHHPDELLRGDPDPPNIESR</sequence>
<dbReference type="EMBL" id="AP022563">
    <property type="protein sequence ID" value="BBX19813.1"/>
    <property type="molecule type" value="Genomic_DNA"/>
</dbReference>
<keyword evidence="4" id="KW-1185">Reference proteome</keyword>
<name>A0A7I7K6X5_9MYCO</name>
<feature type="region of interest" description="Disordered" evidence="1">
    <location>
        <begin position="429"/>
        <end position="456"/>
    </location>
</feature>
<dbReference type="AlphaFoldDB" id="A0A7I7K6X5"/>
<dbReference type="InterPro" id="IPR003870">
    <property type="entry name" value="DUF222"/>
</dbReference>
<dbReference type="Pfam" id="PF02720">
    <property type="entry name" value="DUF222"/>
    <property type="match status" value="1"/>
</dbReference>
<gene>
    <name evidence="3" type="ORF">MDUV_46730</name>
</gene>
<evidence type="ECO:0000256" key="1">
    <source>
        <dbReference type="SAM" id="MobiDB-lite"/>
    </source>
</evidence>
<organism evidence="3 4">
    <name type="scientific">Mycolicibacterium duvalii</name>
    <dbReference type="NCBI Taxonomy" id="39688"/>
    <lineage>
        <taxon>Bacteria</taxon>
        <taxon>Bacillati</taxon>
        <taxon>Actinomycetota</taxon>
        <taxon>Actinomycetes</taxon>
        <taxon>Mycobacteriales</taxon>
        <taxon>Mycobacteriaceae</taxon>
        <taxon>Mycolicibacterium</taxon>
    </lineage>
</organism>
<dbReference type="KEGG" id="mdu:MDUV_46730"/>